<evidence type="ECO:0000313" key="1">
    <source>
        <dbReference type="EMBL" id="GFN80462.1"/>
    </source>
</evidence>
<dbReference type="AlphaFoldDB" id="A0AAV3YD96"/>
<reference evidence="1 2" key="1">
    <citation type="journal article" date="2021" name="Elife">
        <title>Chloroplast acquisition without the gene transfer in kleptoplastic sea slugs, Plakobranchus ocellatus.</title>
        <authorList>
            <person name="Maeda T."/>
            <person name="Takahashi S."/>
            <person name="Yoshida T."/>
            <person name="Shimamura S."/>
            <person name="Takaki Y."/>
            <person name="Nagai Y."/>
            <person name="Toyoda A."/>
            <person name="Suzuki Y."/>
            <person name="Arimoto A."/>
            <person name="Ishii H."/>
            <person name="Satoh N."/>
            <person name="Nishiyama T."/>
            <person name="Hasebe M."/>
            <person name="Maruyama T."/>
            <person name="Minagawa J."/>
            <person name="Obokata J."/>
            <person name="Shigenobu S."/>
        </authorList>
    </citation>
    <scope>NUCLEOTIDE SEQUENCE [LARGE SCALE GENOMIC DNA]</scope>
</reference>
<proteinExistence type="predicted"/>
<name>A0AAV3YD96_9GAST</name>
<keyword evidence="2" id="KW-1185">Reference proteome</keyword>
<sequence>MRCKLHSKQYCGWCVTAVCRLLFQIKWPPLAEQATTSPRRLGQHRLFLYLQSCFHYGSQKAENLTCGVGKEKRGKEHALEDGTFDTKASCIIIGWQFRWIELFILSLRRPLPRPLPYLLNISILAKNRIVAVITRRLYAHSTDPQRRCRGPSGQHTIIQYQLKNSPNMTCPVGDNTWCWYQRPKSGRTGRPSLA</sequence>
<gene>
    <name evidence="1" type="ORF">PoB_000696800</name>
</gene>
<comment type="caution">
    <text evidence="1">The sequence shown here is derived from an EMBL/GenBank/DDBJ whole genome shotgun (WGS) entry which is preliminary data.</text>
</comment>
<dbReference type="Proteomes" id="UP000735302">
    <property type="component" value="Unassembled WGS sequence"/>
</dbReference>
<accession>A0AAV3YD96</accession>
<dbReference type="EMBL" id="BLXT01000825">
    <property type="protein sequence ID" value="GFN80462.1"/>
    <property type="molecule type" value="Genomic_DNA"/>
</dbReference>
<protein>
    <submittedName>
        <fullName evidence="1">Uncharacterized protein</fullName>
    </submittedName>
</protein>
<organism evidence="1 2">
    <name type="scientific">Plakobranchus ocellatus</name>
    <dbReference type="NCBI Taxonomy" id="259542"/>
    <lineage>
        <taxon>Eukaryota</taxon>
        <taxon>Metazoa</taxon>
        <taxon>Spiralia</taxon>
        <taxon>Lophotrochozoa</taxon>
        <taxon>Mollusca</taxon>
        <taxon>Gastropoda</taxon>
        <taxon>Heterobranchia</taxon>
        <taxon>Euthyneura</taxon>
        <taxon>Panpulmonata</taxon>
        <taxon>Sacoglossa</taxon>
        <taxon>Placobranchoidea</taxon>
        <taxon>Plakobranchidae</taxon>
        <taxon>Plakobranchus</taxon>
    </lineage>
</organism>
<evidence type="ECO:0000313" key="2">
    <source>
        <dbReference type="Proteomes" id="UP000735302"/>
    </source>
</evidence>